<proteinExistence type="predicted"/>
<keyword evidence="2" id="KW-1185">Reference proteome</keyword>
<accession>A0AAD8MVY3</accession>
<gene>
    <name evidence="1" type="ORF">POM88_010676</name>
</gene>
<evidence type="ECO:0000313" key="1">
    <source>
        <dbReference type="EMBL" id="KAK1391620.1"/>
    </source>
</evidence>
<organism evidence="1 2">
    <name type="scientific">Heracleum sosnowskyi</name>
    <dbReference type="NCBI Taxonomy" id="360622"/>
    <lineage>
        <taxon>Eukaryota</taxon>
        <taxon>Viridiplantae</taxon>
        <taxon>Streptophyta</taxon>
        <taxon>Embryophyta</taxon>
        <taxon>Tracheophyta</taxon>
        <taxon>Spermatophyta</taxon>
        <taxon>Magnoliopsida</taxon>
        <taxon>eudicotyledons</taxon>
        <taxon>Gunneridae</taxon>
        <taxon>Pentapetalae</taxon>
        <taxon>asterids</taxon>
        <taxon>campanulids</taxon>
        <taxon>Apiales</taxon>
        <taxon>Apiaceae</taxon>
        <taxon>Apioideae</taxon>
        <taxon>apioid superclade</taxon>
        <taxon>Tordylieae</taxon>
        <taxon>Tordyliinae</taxon>
        <taxon>Heracleum</taxon>
    </lineage>
</organism>
<reference evidence="1" key="2">
    <citation type="submission" date="2023-05" db="EMBL/GenBank/DDBJ databases">
        <authorList>
            <person name="Schelkunov M.I."/>
        </authorList>
    </citation>
    <scope>NUCLEOTIDE SEQUENCE</scope>
    <source>
        <strain evidence="1">Hsosn_3</strain>
        <tissue evidence="1">Leaf</tissue>
    </source>
</reference>
<reference evidence="1" key="1">
    <citation type="submission" date="2023-02" db="EMBL/GenBank/DDBJ databases">
        <title>Genome of toxic invasive species Heracleum sosnowskyi carries increased number of genes despite the absence of recent whole-genome duplications.</title>
        <authorList>
            <person name="Schelkunov M."/>
            <person name="Shtratnikova V."/>
            <person name="Makarenko M."/>
            <person name="Klepikova A."/>
            <person name="Omelchenko D."/>
            <person name="Novikova G."/>
            <person name="Obukhova E."/>
            <person name="Bogdanov V."/>
            <person name="Penin A."/>
            <person name="Logacheva M."/>
        </authorList>
    </citation>
    <scope>NUCLEOTIDE SEQUENCE</scope>
    <source>
        <strain evidence="1">Hsosn_3</strain>
        <tissue evidence="1">Leaf</tissue>
    </source>
</reference>
<sequence>MISCAFDNISFLNSNWQAVFKADPPLEKVWMHVSKGGSWMARQCGNLVAGSSNVGGGGALSKSRRDQGKLLIMKLRKCAEHVCEHRPTYDANGMYIDEEYLNIVDTCPSDVYYKMSTYLPLRLLQKFPNLWNDLVPTVRDVGFLKY</sequence>
<dbReference type="Proteomes" id="UP001237642">
    <property type="component" value="Unassembled WGS sequence"/>
</dbReference>
<evidence type="ECO:0000313" key="2">
    <source>
        <dbReference type="Proteomes" id="UP001237642"/>
    </source>
</evidence>
<dbReference type="AlphaFoldDB" id="A0AAD8MVY3"/>
<comment type="caution">
    <text evidence="1">The sequence shown here is derived from an EMBL/GenBank/DDBJ whole genome shotgun (WGS) entry which is preliminary data.</text>
</comment>
<name>A0AAD8MVY3_9APIA</name>
<dbReference type="EMBL" id="JAUIZM010000003">
    <property type="protein sequence ID" value="KAK1391620.1"/>
    <property type="molecule type" value="Genomic_DNA"/>
</dbReference>
<protein>
    <submittedName>
        <fullName evidence="1">Uncharacterized protein</fullName>
    </submittedName>
</protein>